<dbReference type="InterPro" id="IPR005580">
    <property type="entry name" value="DbpA/CsdA_RNA-bd_dom"/>
</dbReference>
<evidence type="ECO:0000256" key="3">
    <source>
        <dbReference type="ARBA" id="ARBA00022741"/>
    </source>
</evidence>
<dbReference type="Pfam" id="PF00270">
    <property type="entry name" value="DEAD"/>
    <property type="match status" value="1"/>
</dbReference>
<keyword evidence="2 10" id="KW-0963">Cytoplasm</keyword>
<evidence type="ECO:0000256" key="6">
    <source>
        <dbReference type="ARBA" id="ARBA00022840"/>
    </source>
</evidence>
<dbReference type="InterPro" id="IPR000629">
    <property type="entry name" value="RNA-helicase_DEAD-box_CS"/>
</dbReference>
<dbReference type="GO" id="GO:0033592">
    <property type="term" value="F:RNA strand annealing activity"/>
    <property type="evidence" value="ECO:0007669"/>
    <property type="project" value="TreeGrafter"/>
</dbReference>
<evidence type="ECO:0000256" key="4">
    <source>
        <dbReference type="ARBA" id="ARBA00022801"/>
    </source>
</evidence>
<dbReference type="Gene3D" id="3.30.70.330">
    <property type="match status" value="1"/>
</dbReference>
<dbReference type="Proteomes" id="UP000234271">
    <property type="component" value="Chromosome"/>
</dbReference>
<keyword evidence="17" id="KW-1185">Reference proteome</keyword>
<evidence type="ECO:0000313" key="17">
    <source>
        <dbReference type="Proteomes" id="UP000234271"/>
    </source>
</evidence>
<keyword evidence="6 10" id="KW-0067">ATP-binding</keyword>
<dbReference type="InterPro" id="IPR012677">
    <property type="entry name" value="Nucleotide-bd_a/b_plait_sf"/>
</dbReference>
<evidence type="ECO:0000259" key="15">
    <source>
        <dbReference type="PROSITE" id="PS51195"/>
    </source>
</evidence>
<dbReference type="GO" id="GO:0016887">
    <property type="term" value="F:ATP hydrolysis activity"/>
    <property type="evidence" value="ECO:0007669"/>
    <property type="project" value="RHEA"/>
</dbReference>
<dbReference type="PROSITE" id="PS00039">
    <property type="entry name" value="DEAD_ATP_HELICASE"/>
    <property type="match status" value="1"/>
</dbReference>
<comment type="function">
    <text evidence="10">DEAD-box RNA helicase involved in various cellular processes at low temperature, including ribosome biogenesis, mRNA degradation and translation initiation.</text>
</comment>
<reference evidence="17" key="1">
    <citation type="submission" date="2016-12" db="EMBL/GenBank/DDBJ databases">
        <title>Complete Genome Sequence of Beggiatoa leptomitiformis D-401.</title>
        <authorList>
            <person name="Fomenkov A."/>
            <person name="Vincze T."/>
            <person name="Grabovich M."/>
            <person name="Anton B.P."/>
            <person name="Dubinina G."/>
            <person name="Orlova M."/>
            <person name="Belousova E."/>
            <person name="Roberts R.J."/>
        </authorList>
    </citation>
    <scope>NUCLEOTIDE SEQUENCE [LARGE SCALE GENOMIC DNA]</scope>
    <source>
        <strain evidence="17">D-401</strain>
    </source>
</reference>
<comment type="similarity">
    <text evidence="10">Belongs to the DEAD box helicase family. DeaD/CsdA subfamily.</text>
</comment>
<name>A0A2N9YJI1_9GAMM</name>
<dbReference type="InterPro" id="IPR011545">
    <property type="entry name" value="DEAD/DEAH_box_helicase_dom"/>
</dbReference>
<dbReference type="PROSITE" id="PS51194">
    <property type="entry name" value="HELICASE_CTER"/>
    <property type="match status" value="1"/>
</dbReference>
<dbReference type="STRING" id="288004.AL038_10735"/>
<dbReference type="InterPro" id="IPR014014">
    <property type="entry name" value="RNA_helicase_DEAD_Q_motif"/>
</dbReference>
<evidence type="ECO:0000256" key="5">
    <source>
        <dbReference type="ARBA" id="ARBA00022806"/>
    </source>
</evidence>
<gene>
    <name evidence="10" type="primary">deaD</name>
    <name evidence="10" type="synonym">csdA</name>
    <name evidence="16" type="ORF">BLE401_13535</name>
</gene>
<evidence type="ECO:0000256" key="7">
    <source>
        <dbReference type="ARBA" id="ARBA00022884"/>
    </source>
</evidence>
<dbReference type="InterPro" id="IPR050547">
    <property type="entry name" value="DEAD_box_RNA_helicases"/>
</dbReference>
<dbReference type="SUPFAM" id="SSF52540">
    <property type="entry name" value="P-loop containing nucleoside triphosphate hydrolases"/>
    <property type="match status" value="1"/>
</dbReference>
<evidence type="ECO:0000256" key="1">
    <source>
        <dbReference type="ARBA" id="ARBA00004496"/>
    </source>
</evidence>
<dbReference type="InterPro" id="IPR044742">
    <property type="entry name" value="DEAD/DEAH_RhlB"/>
</dbReference>
<comment type="catalytic activity">
    <reaction evidence="9 10">
        <text>ATP + H2O = ADP + phosphate + H(+)</text>
        <dbReference type="Rhea" id="RHEA:13065"/>
        <dbReference type="ChEBI" id="CHEBI:15377"/>
        <dbReference type="ChEBI" id="CHEBI:15378"/>
        <dbReference type="ChEBI" id="CHEBI:30616"/>
        <dbReference type="ChEBI" id="CHEBI:43474"/>
        <dbReference type="ChEBI" id="CHEBI:456216"/>
        <dbReference type="EC" id="3.6.4.13"/>
    </reaction>
</comment>
<evidence type="ECO:0000256" key="11">
    <source>
        <dbReference type="PROSITE-ProRule" id="PRU00552"/>
    </source>
</evidence>
<evidence type="ECO:0000256" key="9">
    <source>
        <dbReference type="ARBA" id="ARBA00047984"/>
    </source>
</evidence>
<organism evidence="16 17">
    <name type="scientific">Beggiatoa leptomitoformis</name>
    <dbReference type="NCBI Taxonomy" id="288004"/>
    <lineage>
        <taxon>Bacteria</taxon>
        <taxon>Pseudomonadati</taxon>
        <taxon>Pseudomonadota</taxon>
        <taxon>Gammaproteobacteria</taxon>
        <taxon>Thiotrichales</taxon>
        <taxon>Thiotrichaceae</taxon>
        <taxon>Beggiatoa</taxon>
    </lineage>
</organism>
<dbReference type="PROSITE" id="PS51192">
    <property type="entry name" value="HELICASE_ATP_BIND_1"/>
    <property type="match status" value="1"/>
</dbReference>
<proteinExistence type="inferred from homology"/>
<evidence type="ECO:0000259" key="14">
    <source>
        <dbReference type="PROSITE" id="PS51194"/>
    </source>
</evidence>
<dbReference type="AlphaFoldDB" id="A0A2N9YJI1"/>
<dbReference type="Pfam" id="PF03880">
    <property type="entry name" value="DbpA"/>
    <property type="match status" value="1"/>
</dbReference>
<feature type="short sequence motif" description="Q motif" evidence="11">
    <location>
        <begin position="7"/>
        <end position="35"/>
    </location>
</feature>
<dbReference type="InterPro" id="IPR027417">
    <property type="entry name" value="P-loop_NTPase"/>
</dbReference>
<dbReference type="HAMAP" id="MF_00964">
    <property type="entry name" value="DEAD_helicase_DeaD"/>
    <property type="match status" value="1"/>
</dbReference>
<dbReference type="FunFam" id="3.30.70.330:FF:000068">
    <property type="entry name" value="ATP-dependent RNA helicase DeaD"/>
    <property type="match status" value="1"/>
</dbReference>
<feature type="region of interest" description="Disordered" evidence="12">
    <location>
        <begin position="579"/>
        <end position="638"/>
    </location>
</feature>
<dbReference type="GO" id="GO:0003724">
    <property type="term" value="F:RNA helicase activity"/>
    <property type="evidence" value="ECO:0007669"/>
    <property type="project" value="UniProtKB-UniRule"/>
</dbReference>
<protein>
    <recommendedName>
        <fullName evidence="10">ATP-dependent RNA helicase DeaD</fullName>
        <ecNumber evidence="10">3.6.4.13</ecNumber>
    </recommendedName>
    <alternativeName>
        <fullName evidence="10">Cold-shock DEAD box protein A</fullName>
    </alternativeName>
</protein>
<keyword evidence="5 10" id="KW-0347">Helicase</keyword>
<dbReference type="PANTHER" id="PTHR47963">
    <property type="entry name" value="DEAD-BOX ATP-DEPENDENT RNA HELICASE 47, MITOCHONDRIAL"/>
    <property type="match status" value="1"/>
</dbReference>
<dbReference type="GO" id="GO:0005840">
    <property type="term" value="C:ribosome"/>
    <property type="evidence" value="ECO:0007669"/>
    <property type="project" value="TreeGrafter"/>
</dbReference>
<dbReference type="InterPro" id="IPR001650">
    <property type="entry name" value="Helicase_C-like"/>
</dbReference>
<keyword evidence="8 10" id="KW-0346">Stress response</keyword>
<dbReference type="RefSeq" id="WP_062155476.1">
    <property type="nucleotide sequence ID" value="NZ_CP012373.2"/>
</dbReference>
<dbReference type="InterPro" id="IPR057325">
    <property type="entry name" value="DeaD_dimer"/>
</dbReference>
<dbReference type="GO" id="GO:0006401">
    <property type="term" value="P:RNA catabolic process"/>
    <property type="evidence" value="ECO:0007669"/>
    <property type="project" value="UniProtKB-UniRule"/>
</dbReference>
<dbReference type="OrthoDB" id="9805696at2"/>
<evidence type="ECO:0000256" key="10">
    <source>
        <dbReference type="HAMAP-Rule" id="MF_00964"/>
    </source>
</evidence>
<evidence type="ECO:0000313" key="16">
    <source>
        <dbReference type="EMBL" id="AUI70639.1"/>
    </source>
</evidence>
<evidence type="ECO:0000256" key="2">
    <source>
        <dbReference type="ARBA" id="ARBA00022490"/>
    </source>
</evidence>
<dbReference type="EMBL" id="CP018889">
    <property type="protein sequence ID" value="AUI70639.1"/>
    <property type="molecule type" value="Genomic_DNA"/>
</dbReference>
<keyword evidence="7 10" id="KW-0694">RNA-binding</keyword>
<evidence type="ECO:0000256" key="8">
    <source>
        <dbReference type="ARBA" id="ARBA00023016"/>
    </source>
</evidence>
<dbReference type="InterPro" id="IPR014001">
    <property type="entry name" value="Helicase_ATP-bd"/>
</dbReference>
<dbReference type="GO" id="GO:0070417">
    <property type="term" value="P:cellular response to cold"/>
    <property type="evidence" value="ECO:0007669"/>
    <property type="project" value="InterPro"/>
</dbReference>
<feature type="domain" description="Helicase ATP-binding" evidence="13">
    <location>
        <begin position="38"/>
        <end position="209"/>
    </location>
</feature>
<feature type="domain" description="DEAD-box RNA helicase Q" evidence="15">
    <location>
        <begin position="7"/>
        <end position="35"/>
    </location>
</feature>
<accession>A0A2N9YJI1</accession>
<dbReference type="CDD" id="cd00268">
    <property type="entry name" value="DEADc"/>
    <property type="match status" value="1"/>
</dbReference>
<dbReference type="Gene3D" id="3.40.50.300">
    <property type="entry name" value="P-loop containing nucleotide triphosphate hydrolases"/>
    <property type="match status" value="2"/>
</dbReference>
<sequence>MPTEIISHFSQLALAPAVLKAVDEIGYETPSPIQAESIPPLLAGRDLLGQAQTGTGKTAAFALPLLSRLNLELNTPQVLVLTPTRELAIQVAEAMQKYARHLPDFHVLPIYGGQDMGSQLRQLKRGVHIVVGTPGRILDHLGRGTLRLNQIATLVLDEADEMLRMGFIDDVEEILNHTPKERQVALFSATMPDAIRQVARRHLKDPVEIRIQTKTVTVSSISQRYWQVSGVHKLDALTRILEVEEFDAIIIFVRTKTATVELAEKLEARGYASSPLNGDMNQSLREKTVERLKNGALDIVIATDVAARGLNVERITHVINYDIPTDTEAYVHRIGRTGRAGRKGEAILFVSPREQRMLRDIERATRQPITQMQLPSHEDITDKRISQFKQSITDAMASEDLSFFENIINGYQQDHDTGLNEIAAALAFLVQRERPLLLPKKEEKPFKEEANEEGRRTRSPRNRNEREQRPERAERSERAPAKPRAERPERAERTERGDAPSGAMMRYRIEVGRTHGAQPKHIVGAIANEAGLDSNNIGQIKLYDTYSTVDLPEGMPKDVFQHLQKVWVCGQQLRVSVDTDGAAPAPAPSRARSSEPRTTKPRADKPRTRTTSLTSSTDKPRSKTGGDTLRIKRTKKVD</sequence>
<dbReference type="PANTHER" id="PTHR47963:SF8">
    <property type="entry name" value="ATP-DEPENDENT RNA HELICASE DEAD"/>
    <property type="match status" value="1"/>
</dbReference>
<dbReference type="PROSITE" id="PS51195">
    <property type="entry name" value="Q_MOTIF"/>
    <property type="match status" value="1"/>
</dbReference>
<feature type="compositionally biased region" description="Low complexity" evidence="12">
    <location>
        <begin position="582"/>
        <end position="591"/>
    </location>
</feature>
<dbReference type="SMART" id="SM00487">
    <property type="entry name" value="DEXDc"/>
    <property type="match status" value="1"/>
</dbReference>
<dbReference type="InterPro" id="IPR034415">
    <property type="entry name" value="CsdA_RRM"/>
</dbReference>
<dbReference type="FunFam" id="3.40.50.300:FF:000108">
    <property type="entry name" value="ATP-dependent RNA helicase RhlE"/>
    <property type="match status" value="1"/>
</dbReference>
<keyword evidence="3 10" id="KW-0547">Nucleotide-binding</keyword>
<dbReference type="GO" id="GO:0005829">
    <property type="term" value="C:cytosol"/>
    <property type="evidence" value="ECO:0007669"/>
    <property type="project" value="TreeGrafter"/>
</dbReference>
<dbReference type="InterPro" id="IPR028618">
    <property type="entry name" value="DEAD_helicase_DeaD"/>
</dbReference>
<evidence type="ECO:0000256" key="12">
    <source>
        <dbReference type="SAM" id="MobiDB-lite"/>
    </source>
</evidence>
<evidence type="ECO:0000259" key="13">
    <source>
        <dbReference type="PROSITE" id="PS51192"/>
    </source>
</evidence>
<feature type="region of interest" description="Disordered" evidence="12">
    <location>
        <begin position="440"/>
        <end position="504"/>
    </location>
</feature>
<dbReference type="KEGG" id="blep:AL038_10735"/>
<feature type="compositionally biased region" description="Basic and acidic residues" evidence="12">
    <location>
        <begin position="592"/>
        <end position="607"/>
    </location>
</feature>
<keyword evidence="4 10" id="KW-0378">Hydrolase</keyword>
<dbReference type="EC" id="3.6.4.13" evidence="10"/>
<dbReference type="Pfam" id="PF25399">
    <property type="entry name" value="DeaD_dimer"/>
    <property type="match status" value="1"/>
</dbReference>
<feature type="domain" description="Helicase C-terminal" evidence="14">
    <location>
        <begin position="233"/>
        <end position="380"/>
    </location>
</feature>
<dbReference type="SMART" id="SM00490">
    <property type="entry name" value="HELICc"/>
    <property type="match status" value="1"/>
</dbReference>
<feature type="compositionally biased region" description="Basic and acidic residues" evidence="12">
    <location>
        <begin position="440"/>
        <end position="498"/>
    </location>
</feature>
<dbReference type="CDD" id="cd12499">
    <property type="entry name" value="RRM_EcCsdA_like"/>
    <property type="match status" value="1"/>
</dbReference>
<dbReference type="Pfam" id="PF00271">
    <property type="entry name" value="Helicase_C"/>
    <property type="match status" value="1"/>
</dbReference>
<dbReference type="GO" id="GO:0000027">
    <property type="term" value="P:ribosomal large subunit assembly"/>
    <property type="evidence" value="ECO:0007669"/>
    <property type="project" value="UniProtKB-UniRule"/>
</dbReference>
<comment type="subcellular location">
    <subcellularLocation>
        <location evidence="1 10">Cytoplasm</location>
    </subcellularLocation>
</comment>
<dbReference type="GO" id="GO:0005524">
    <property type="term" value="F:ATP binding"/>
    <property type="evidence" value="ECO:0007669"/>
    <property type="project" value="UniProtKB-UniRule"/>
</dbReference>
<dbReference type="CDD" id="cd18787">
    <property type="entry name" value="SF2_C_DEAD"/>
    <property type="match status" value="1"/>
</dbReference>